<dbReference type="EMBL" id="CACRXK020011435">
    <property type="protein sequence ID" value="CAB4021436.1"/>
    <property type="molecule type" value="Genomic_DNA"/>
</dbReference>
<feature type="compositionally biased region" description="Polar residues" evidence="1">
    <location>
        <begin position="205"/>
        <end position="216"/>
    </location>
</feature>
<feature type="compositionally biased region" description="Basic and acidic residues" evidence="1">
    <location>
        <begin position="160"/>
        <end position="187"/>
    </location>
</feature>
<evidence type="ECO:0000313" key="3">
    <source>
        <dbReference type="EMBL" id="CAB4021436.1"/>
    </source>
</evidence>
<sequence length="286" mass="31791">VKELEDELASSNDVQKLKSLEEKINTFAQGMETLESRLTQAQQLKSEAETKAKRFEELLKKAQEPPGAPPPPPLPPPPPPPPAPSQLLKKFVGIVSSGGKRGLKKTKSGKSIKEDPRVKAMSEMMERIKNGKVELKKTIPRQASTPSPVDVEGEGSAMDNLRDVLKSIKPSPSKDDNGTENEDEKKSHTFGVHLRKPAERKPRSLSDSNDPESNFRSMLRKPRSHSTGDMLDDEGDTGQTMDQDLYKLLQKQKAAAERDEKAEKQQNHTEKEQQAGKTREEKGQTL</sequence>
<protein>
    <submittedName>
        <fullName evidence="3">Shootin-1-like isoform X2</fullName>
    </submittedName>
</protein>
<name>A0A6S7IUP4_PARCT</name>
<reference evidence="3" key="1">
    <citation type="submission" date="2020-04" db="EMBL/GenBank/DDBJ databases">
        <authorList>
            <person name="Alioto T."/>
            <person name="Alioto T."/>
            <person name="Gomez Garrido J."/>
        </authorList>
    </citation>
    <scope>NUCLEOTIDE SEQUENCE</scope>
    <source>
        <strain evidence="3">A484AB</strain>
    </source>
</reference>
<feature type="compositionally biased region" description="Basic residues" evidence="1">
    <location>
        <begin position="101"/>
        <end position="110"/>
    </location>
</feature>
<feature type="region of interest" description="Disordered" evidence="1">
    <location>
        <begin position="58"/>
        <end position="117"/>
    </location>
</feature>
<keyword evidence="4" id="KW-1185">Reference proteome</keyword>
<accession>A0A6S7IUP4</accession>
<dbReference type="PANTHER" id="PTHR46606">
    <property type="entry name" value="SHOOTIN-1"/>
    <property type="match status" value="1"/>
</dbReference>
<evidence type="ECO:0000256" key="1">
    <source>
        <dbReference type="SAM" id="MobiDB-lite"/>
    </source>
</evidence>
<dbReference type="GO" id="GO:0031252">
    <property type="term" value="C:cell leading edge"/>
    <property type="evidence" value="ECO:0007669"/>
    <property type="project" value="TreeGrafter"/>
</dbReference>
<dbReference type="PROSITE" id="PS51082">
    <property type="entry name" value="WH2"/>
    <property type="match status" value="1"/>
</dbReference>
<comment type="caution">
    <text evidence="3">The sequence shown here is derived from an EMBL/GenBank/DDBJ whole genome shotgun (WGS) entry which is preliminary data.</text>
</comment>
<dbReference type="PANTHER" id="PTHR46606:SF5">
    <property type="entry name" value="SHOOTIN-1"/>
    <property type="match status" value="1"/>
</dbReference>
<gene>
    <name evidence="3" type="ORF">PACLA_8A008263</name>
</gene>
<feature type="compositionally biased region" description="Basic and acidic residues" evidence="1">
    <location>
        <begin position="254"/>
        <end position="286"/>
    </location>
</feature>
<dbReference type="GO" id="GO:0005737">
    <property type="term" value="C:cytoplasm"/>
    <property type="evidence" value="ECO:0007669"/>
    <property type="project" value="TreeGrafter"/>
</dbReference>
<evidence type="ECO:0000313" key="4">
    <source>
        <dbReference type="Proteomes" id="UP001152795"/>
    </source>
</evidence>
<dbReference type="Proteomes" id="UP001152795">
    <property type="component" value="Unassembled WGS sequence"/>
</dbReference>
<dbReference type="AlphaFoldDB" id="A0A6S7IUP4"/>
<feature type="non-terminal residue" evidence="3">
    <location>
        <position position="286"/>
    </location>
</feature>
<feature type="compositionally biased region" description="Pro residues" evidence="1">
    <location>
        <begin position="66"/>
        <end position="84"/>
    </location>
</feature>
<dbReference type="InterPro" id="IPR003124">
    <property type="entry name" value="WH2_dom"/>
</dbReference>
<evidence type="ECO:0000259" key="2">
    <source>
        <dbReference type="PROSITE" id="PS51082"/>
    </source>
</evidence>
<dbReference type="OrthoDB" id="6111338at2759"/>
<proteinExistence type="predicted"/>
<dbReference type="GO" id="GO:0048812">
    <property type="term" value="P:neuron projection morphogenesis"/>
    <property type="evidence" value="ECO:0007669"/>
    <property type="project" value="TreeGrafter"/>
</dbReference>
<dbReference type="InterPro" id="IPR024849">
    <property type="entry name" value="Shootin-1"/>
</dbReference>
<organism evidence="3 4">
    <name type="scientific">Paramuricea clavata</name>
    <name type="common">Red gorgonian</name>
    <name type="synonym">Violescent sea-whip</name>
    <dbReference type="NCBI Taxonomy" id="317549"/>
    <lineage>
        <taxon>Eukaryota</taxon>
        <taxon>Metazoa</taxon>
        <taxon>Cnidaria</taxon>
        <taxon>Anthozoa</taxon>
        <taxon>Octocorallia</taxon>
        <taxon>Malacalcyonacea</taxon>
        <taxon>Plexauridae</taxon>
        <taxon>Paramuricea</taxon>
    </lineage>
</organism>
<dbReference type="GO" id="GO:0044295">
    <property type="term" value="C:axonal growth cone"/>
    <property type="evidence" value="ECO:0007669"/>
    <property type="project" value="TreeGrafter"/>
</dbReference>
<feature type="domain" description="WH2" evidence="2">
    <location>
        <begin position="120"/>
        <end position="138"/>
    </location>
</feature>
<feature type="region of interest" description="Disordered" evidence="1">
    <location>
        <begin position="130"/>
        <end position="286"/>
    </location>
</feature>
<dbReference type="GO" id="GO:0003779">
    <property type="term" value="F:actin binding"/>
    <property type="evidence" value="ECO:0007669"/>
    <property type="project" value="InterPro"/>
</dbReference>
<dbReference type="GO" id="GO:2001224">
    <property type="term" value="P:positive regulation of neuron migration"/>
    <property type="evidence" value="ECO:0007669"/>
    <property type="project" value="TreeGrafter"/>
</dbReference>